<evidence type="ECO:0000256" key="9">
    <source>
        <dbReference type="ARBA" id="ARBA00023163"/>
    </source>
</evidence>
<dbReference type="Proteomes" id="UP000008281">
    <property type="component" value="Unassembled WGS sequence"/>
</dbReference>
<evidence type="ECO:0000256" key="10">
    <source>
        <dbReference type="ARBA" id="ARBA00032498"/>
    </source>
</evidence>
<feature type="domain" description="HMG box" evidence="14">
    <location>
        <begin position="34"/>
        <end position="99"/>
    </location>
</feature>
<dbReference type="PROSITE" id="PS50118">
    <property type="entry name" value="HMG_BOX_2"/>
    <property type="match status" value="3"/>
</dbReference>
<dbReference type="EMBL" id="DS268556">
    <property type="protein sequence ID" value="EFO89453.1"/>
    <property type="molecule type" value="Genomic_DNA"/>
</dbReference>
<name>E3N8D9_CAERE</name>
<protein>
    <recommendedName>
        <fullName evidence="3">Sex-determining region Y protein</fullName>
    </recommendedName>
    <alternativeName>
        <fullName evidence="10">Testis-determining factor</fullName>
    </alternativeName>
</protein>
<dbReference type="GO" id="GO:0007548">
    <property type="term" value="P:sex differentiation"/>
    <property type="evidence" value="ECO:0007669"/>
    <property type="project" value="UniProtKB-KW"/>
</dbReference>
<dbReference type="PANTHER" id="PTHR10270">
    <property type="entry name" value="SOX TRANSCRIPTION FACTOR"/>
    <property type="match status" value="1"/>
</dbReference>
<dbReference type="GO" id="GO:0016607">
    <property type="term" value="C:nuclear speck"/>
    <property type="evidence" value="ECO:0007669"/>
    <property type="project" value="UniProtKB-SubCell"/>
</dbReference>
<evidence type="ECO:0000313" key="15">
    <source>
        <dbReference type="EMBL" id="EFO89453.1"/>
    </source>
</evidence>
<dbReference type="PANTHER" id="PTHR10270:SF161">
    <property type="entry name" value="SEX-DETERMINING REGION Y PROTEIN"/>
    <property type="match status" value="1"/>
</dbReference>
<evidence type="ECO:0000256" key="1">
    <source>
        <dbReference type="ARBA" id="ARBA00004324"/>
    </source>
</evidence>
<dbReference type="OMA" id="RTRINHS"/>
<proteinExistence type="inferred from homology"/>
<comment type="function">
    <text evidence="11">Transcriptional regulator that controls a genetic switch in male development. It is necessary and sufficient for initiating male sex determination by directing the development of supporting cell precursors (pre-Sertoli cells) as Sertoli rather than granulosa cells. Involved in different aspects of gene regulation including promoter activation or repression. Binds to the DNA consensus sequence 5'-[AT]AACAA[AT]-3'. SRY HMG box recognizes DNA by partial intercalation in the minor groove and promotes DNA bending. Also involved in pre-mRNA splicing. In male adult brain involved in the maintenance of motor functions of dopaminergic neurons.</text>
</comment>
<dbReference type="SMART" id="SM00398">
    <property type="entry name" value="HMG"/>
    <property type="match status" value="3"/>
</dbReference>
<evidence type="ECO:0000256" key="6">
    <source>
        <dbReference type="ARBA" id="ARBA00022928"/>
    </source>
</evidence>
<keyword evidence="7 12" id="KW-0238">DNA-binding</keyword>
<feature type="DNA-binding region" description="HMG box" evidence="12">
    <location>
        <begin position="34"/>
        <end position="99"/>
    </location>
</feature>
<dbReference type="eggNOG" id="KOG0527">
    <property type="taxonomic scope" value="Eukaryota"/>
</dbReference>
<dbReference type="RefSeq" id="XP_003095323.2">
    <property type="nucleotide sequence ID" value="XM_003095275.2"/>
</dbReference>
<dbReference type="GO" id="GO:0000978">
    <property type="term" value="F:RNA polymerase II cis-regulatory region sequence-specific DNA binding"/>
    <property type="evidence" value="ECO:0007669"/>
    <property type="project" value="TreeGrafter"/>
</dbReference>
<keyword evidence="9" id="KW-0804">Transcription</keyword>
<evidence type="ECO:0000259" key="14">
    <source>
        <dbReference type="PROSITE" id="PS50118"/>
    </source>
</evidence>
<gene>
    <name evidence="15" type="ORF">CRE_19937</name>
</gene>
<organism evidence="16">
    <name type="scientific">Caenorhabditis remanei</name>
    <name type="common">Caenorhabditis vulgaris</name>
    <dbReference type="NCBI Taxonomy" id="31234"/>
    <lineage>
        <taxon>Eukaryota</taxon>
        <taxon>Metazoa</taxon>
        <taxon>Ecdysozoa</taxon>
        <taxon>Nematoda</taxon>
        <taxon>Chromadorea</taxon>
        <taxon>Rhabditida</taxon>
        <taxon>Rhabditina</taxon>
        <taxon>Rhabditomorpha</taxon>
        <taxon>Rhabditoidea</taxon>
        <taxon>Rhabditidae</taxon>
        <taxon>Peloderinae</taxon>
        <taxon>Caenorhabditis</taxon>
    </lineage>
</organism>
<dbReference type="InterPro" id="IPR009071">
    <property type="entry name" value="HMG_box_dom"/>
</dbReference>
<evidence type="ECO:0000256" key="2">
    <source>
        <dbReference type="ARBA" id="ARBA00005998"/>
    </source>
</evidence>
<comment type="subcellular location">
    <subcellularLocation>
        <location evidence="1">Nucleus speckle</location>
    </subcellularLocation>
</comment>
<evidence type="ECO:0000256" key="11">
    <source>
        <dbReference type="ARBA" id="ARBA00045821"/>
    </source>
</evidence>
<evidence type="ECO:0000256" key="5">
    <source>
        <dbReference type="ARBA" id="ARBA00022860"/>
    </source>
</evidence>
<dbReference type="CTD" id="9807580"/>
<sequence length="338" mass="39395">MRVIAYDLPSVLLFCHLSSISTIERSMENVPDYDETPKTSFTLFCDTKRLQIKEELSAEEYLKVFVSLWENTSPEEKAVFKKEAARLKAAQKKFYGHITRPVKAFDIWSAGKRTQISVQDPTASVRVIKRRMEIIWKNMSDKEKLPFYAEEESQKADFKAAIAAVKNEFKNNKEIPKAKRPRNAYMIYYNIKKDELSRDNAPIESGTMNEEIRRIWKNMSNAEKSPFRLEANRLKTEYDKKYPDFKYQPWLKRQHNLKEESVEAQIKYSPEDAISLSTEADSNRSNTQSSSTPPTYSLECSFSNLGIDYDEPEHLENIEPTIKVPNDFPWLEAIRSII</sequence>
<reference evidence="15" key="1">
    <citation type="submission" date="2007-07" db="EMBL/GenBank/DDBJ databases">
        <title>PCAP assembly of the Caenorhabditis remanei genome.</title>
        <authorList>
            <consortium name="The Caenorhabditis remanei Sequencing Consortium"/>
            <person name="Wilson R.K."/>
        </authorList>
    </citation>
    <scope>NUCLEOTIDE SEQUENCE [LARGE SCALE GENOMIC DNA]</scope>
    <source>
        <strain evidence="15">PB4641</strain>
    </source>
</reference>
<keyword evidence="12" id="KW-0539">Nucleus</keyword>
<accession>E3N8D9</accession>
<evidence type="ECO:0000256" key="4">
    <source>
        <dbReference type="ARBA" id="ARBA00022782"/>
    </source>
</evidence>
<evidence type="ECO:0000256" key="3">
    <source>
        <dbReference type="ARBA" id="ARBA00019052"/>
    </source>
</evidence>
<dbReference type="Pfam" id="PF00505">
    <property type="entry name" value="HMG_box"/>
    <property type="match status" value="2"/>
</dbReference>
<dbReference type="GO" id="GO:0030154">
    <property type="term" value="P:cell differentiation"/>
    <property type="evidence" value="ECO:0007669"/>
    <property type="project" value="UniProtKB-KW"/>
</dbReference>
<dbReference type="GO" id="GO:0005516">
    <property type="term" value="F:calmodulin binding"/>
    <property type="evidence" value="ECO:0007669"/>
    <property type="project" value="UniProtKB-KW"/>
</dbReference>
<dbReference type="InterPro" id="IPR036910">
    <property type="entry name" value="HMG_box_dom_sf"/>
</dbReference>
<feature type="domain" description="HMG box" evidence="14">
    <location>
        <begin position="98"/>
        <end position="166"/>
    </location>
</feature>
<keyword evidence="6" id="KW-0726">Sexual differentiation</keyword>
<comment type="similarity">
    <text evidence="2">Belongs to the SRY family.</text>
</comment>
<dbReference type="InterPro" id="IPR050140">
    <property type="entry name" value="SRY-related_HMG-box_TF-like"/>
</dbReference>
<keyword evidence="5" id="KW-0112">Calmodulin-binding</keyword>
<feature type="DNA-binding region" description="HMG box" evidence="12">
    <location>
        <begin position="178"/>
        <end position="246"/>
    </location>
</feature>
<evidence type="ECO:0000256" key="8">
    <source>
        <dbReference type="ARBA" id="ARBA00023159"/>
    </source>
</evidence>
<evidence type="ECO:0000256" key="12">
    <source>
        <dbReference type="PROSITE-ProRule" id="PRU00267"/>
    </source>
</evidence>
<dbReference type="Gene3D" id="1.10.30.10">
    <property type="entry name" value="High mobility group box domain"/>
    <property type="match status" value="3"/>
</dbReference>
<keyword evidence="16" id="KW-1185">Reference proteome</keyword>
<dbReference type="GO" id="GO:0001228">
    <property type="term" value="F:DNA-binding transcription activator activity, RNA polymerase II-specific"/>
    <property type="evidence" value="ECO:0007669"/>
    <property type="project" value="TreeGrafter"/>
</dbReference>
<feature type="DNA-binding region" description="HMG box" evidence="12">
    <location>
        <begin position="98"/>
        <end position="166"/>
    </location>
</feature>
<dbReference type="OrthoDB" id="1919336at2759"/>
<dbReference type="HOGENOM" id="CLU_821926_0_0_1"/>
<evidence type="ECO:0000256" key="13">
    <source>
        <dbReference type="SAM" id="MobiDB-lite"/>
    </source>
</evidence>
<evidence type="ECO:0000256" key="7">
    <source>
        <dbReference type="ARBA" id="ARBA00023125"/>
    </source>
</evidence>
<feature type="region of interest" description="Disordered" evidence="13">
    <location>
        <begin position="277"/>
        <end position="296"/>
    </location>
</feature>
<evidence type="ECO:0000313" key="16">
    <source>
        <dbReference type="Proteomes" id="UP000008281"/>
    </source>
</evidence>
<feature type="domain" description="HMG box" evidence="14">
    <location>
        <begin position="178"/>
        <end position="246"/>
    </location>
</feature>
<dbReference type="InParanoid" id="E3N8D9"/>
<dbReference type="AlphaFoldDB" id="E3N8D9"/>
<keyword evidence="4" id="KW-0221">Differentiation</keyword>
<keyword evidence="8" id="KW-0010">Activator</keyword>
<dbReference type="STRING" id="31234.E3N8D9"/>
<dbReference type="GeneID" id="9807580"/>
<dbReference type="KEGG" id="crq:GCK72_022954"/>
<dbReference type="SUPFAM" id="SSF47095">
    <property type="entry name" value="HMG-box"/>
    <property type="match status" value="3"/>
</dbReference>